<protein>
    <recommendedName>
        <fullName evidence="3">glucan endo-1,3-beta-D-glucosidase</fullName>
        <ecNumber evidence="3">3.2.1.39</ecNumber>
    </recommendedName>
</protein>
<keyword evidence="7" id="KW-0961">Cell wall biogenesis/degradation</keyword>
<keyword evidence="8" id="KW-0624">Polysaccharide degradation</keyword>
<dbReference type="OrthoDB" id="5480482at2"/>
<dbReference type="Gene3D" id="2.70.98.30">
    <property type="entry name" value="Golgi alpha-mannosidase II, domain 4"/>
    <property type="match status" value="1"/>
</dbReference>
<organism evidence="11 12">
    <name type="scientific">Legionella fallonii LLAP-10</name>
    <dbReference type="NCBI Taxonomy" id="1212491"/>
    <lineage>
        <taxon>Bacteria</taxon>
        <taxon>Pseudomonadati</taxon>
        <taxon>Pseudomonadota</taxon>
        <taxon>Gammaproteobacteria</taxon>
        <taxon>Legionellales</taxon>
        <taxon>Legionellaceae</taxon>
        <taxon>Legionella</taxon>
    </lineage>
</organism>
<gene>
    <name evidence="11" type="ORF">LFA_0589</name>
</gene>
<dbReference type="RefSeq" id="WP_045094797.1">
    <property type="nucleotide sequence ID" value="NZ_LN614827.1"/>
</dbReference>
<dbReference type="KEGG" id="lfa:LFA_0589"/>
<evidence type="ECO:0000256" key="8">
    <source>
        <dbReference type="ARBA" id="ARBA00023326"/>
    </source>
</evidence>
<keyword evidence="5" id="KW-0119">Carbohydrate metabolism</keyword>
<evidence type="ECO:0000256" key="1">
    <source>
        <dbReference type="ARBA" id="ARBA00000382"/>
    </source>
</evidence>
<dbReference type="GO" id="GO:0042973">
    <property type="term" value="F:glucan endo-1,3-beta-D-glucosidase activity"/>
    <property type="evidence" value="ECO:0007669"/>
    <property type="project" value="UniProtKB-EC"/>
</dbReference>
<evidence type="ECO:0000259" key="10">
    <source>
        <dbReference type="Pfam" id="PF17652"/>
    </source>
</evidence>
<evidence type="ECO:0000313" key="12">
    <source>
        <dbReference type="Proteomes" id="UP000032430"/>
    </source>
</evidence>
<evidence type="ECO:0000256" key="6">
    <source>
        <dbReference type="ARBA" id="ARBA00023295"/>
    </source>
</evidence>
<sequence>MDFKKSVFSIFIYNSLLLSTPKLYAANFVDPRQIFPTTSNEKIPSQFWLENKKPYPTNAWFINLVLNQTNPGNAVNVFPYSIKISPRGISLSYTRPTFYAEPDYPSIISAFYYQFENQLTLGASTPMNNYGLASYHGLKITLQWQNDQQQKITAPILQGSPYLTEFFTNTIPQLSTRFKIRSINQQTKTGPLAKAQRYELILALNEHDTQTWLLYSESPILFNWNINSQGEYLISSEPYSGWIRLVLQKDTQMHVDNDAALLDAYRSNIPLDYQQDYFVTDQNLIYSFSWQTQNNKPPLMLSLPHQRNAMPQSSSVTYPGIKGLMLGENKVRWEIGLPNVPVLFLEPKNLSPEQIKILHASLLVDVHNLLRYPFPDDGPYQVGKRYARAARLILIANYLKEYTLQRKMLDYLETHLRKKMLAKSGWRFQYDTTWGGIIPSIDDYGARHYNDHHYHYGYWVYTFAVIAQFDRTWLSSSLKPKSFTPKQWIETLIRDYANEDKGDPYFPVQRYQDDYAGHSWASGLTSFVDGQNQQSSSEAVNAYYAMALYAAALHDKKLLDWARFLMTRELVSAQTYWQIPKDSAIYSDKFKEHNQVVANLWDNKIDTNAFFIKCNAEFRCGLEYSFGIEMLPFTAVTSELLNKKWLKDAYPAIKKLIANEYGPIPPAWQWILIKGIAAIMDKNEKEYFLKKVMDSKPAEYDNGDSKTNTLYFLI</sequence>
<keyword evidence="4 11" id="KW-0378">Hydrolase</keyword>
<evidence type="ECO:0000256" key="4">
    <source>
        <dbReference type="ARBA" id="ARBA00022801"/>
    </source>
</evidence>
<dbReference type="GO" id="GO:0052861">
    <property type="term" value="F:endo-1,3(4)-beta-glucanase activity"/>
    <property type="evidence" value="ECO:0007669"/>
    <property type="project" value="InterPro"/>
</dbReference>
<dbReference type="PANTHER" id="PTHR31983:SF0">
    <property type="entry name" value="GLUCAN ENDO-1,3-BETA-D-GLUCOSIDASE 2"/>
    <property type="match status" value="1"/>
</dbReference>
<dbReference type="Pfam" id="PF03639">
    <property type="entry name" value="Glyco_hydro_81"/>
    <property type="match status" value="1"/>
</dbReference>
<keyword evidence="12" id="KW-1185">Reference proteome</keyword>
<reference evidence="12" key="1">
    <citation type="submission" date="2014-09" db="EMBL/GenBank/DDBJ databases">
        <authorList>
            <person name="Gomez-Valero L."/>
        </authorList>
    </citation>
    <scope>NUCLEOTIDE SEQUENCE [LARGE SCALE GENOMIC DNA]</scope>
    <source>
        <strain evidence="12">ATCC700992</strain>
    </source>
</reference>
<dbReference type="GO" id="GO:0071555">
    <property type="term" value="P:cell wall organization"/>
    <property type="evidence" value="ECO:0007669"/>
    <property type="project" value="UniProtKB-KW"/>
</dbReference>
<comment type="similarity">
    <text evidence="2">Belongs to the glycosyl hydrolase 81 family.</text>
</comment>
<dbReference type="EMBL" id="LN614827">
    <property type="protein sequence ID" value="CEG56043.1"/>
    <property type="molecule type" value="Genomic_DNA"/>
</dbReference>
<feature type="domain" description="Glycosyl hydrolase family 81 N-terminal" evidence="9">
    <location>
        <begin position="50"/>
        <end position="318"/>
    </location>
</feature>
<feature type="domain" description="Glycosyl hydrolase family 81 C-terminal" evidence="10">
    <location>
        <begin position="351"/>
        <end position="708"/>
    </location>
</feature>
<name>A0A098G0Q4_9GAMM</name>
<dbReference type="InterPro" id="IPR005200">
    <property type="entry name" value="Endo-beta-glucanase"/>
</dbReference>
<evidence type="ECO:0000256" key="2">
    <source>
        <dbReference type="ARBA" id="ARBA00010730"/>
    </source>
</evidence>
<dbReference type="Pfam" id="PF17652">
    <property type="entry name" value="Glyco_hydro81C"/>
    <property type="match status" value="1"/>
</dbReference>
<evidence type="ECO:0000256" key="3">
    <source>
        <dbReference type="ARBA" id="ARBA00012780"/>
    </source>
</evidence>
<dbReference type="Proteomes" id="UP000032430">
    <property type="component" value="Chromosome I"/>
</dbReference>
<evidence type="ECO:0000313" key="11">
    <source>
        <dbReference type="EMBL" id="CEG56043.1"/>
    </source>
</evidence>
<dbReference type="InterPro" id="IPR040451">
    <property type="entry name" value="GH81_N"/>
</dbReference>
<dbReference type="InterPro" id="IPR040720">
    <property type="entry name" value="GH81_C"/>
</dbReference>
<dbReference type="STRING" id="1212491.LFA_0589"/>
<proteinExistence type="inferred from homology"/>
<evidence type="ECO:0000259" key="9">
    <source>
        <dbReference type="Pfam" id="PF03639"/>
    </source>
</evidence>
<dbReference type="PROSITE" id="PS52008">
    <property type="entry name" value="GH81"/>
    <property type="match status" value="1"/>
</dbReference>
<dbReference type="EC" id="3.2.1.39" evidence="3"/>
<keyword evidence="6 11" id="KW-0326">Glycosidase</keyword>
<evidence type="ECO:0000256" key="7">
    <source>
        <dbReference type="ARBA" id="ARBA00023316"/>
    </source>
</evidence>
<dbReference type="HOGENOM" id="CLU_005482_4_0_6"/>
<evidence type="ECO:0000256" key="5">
    <source>
        <dbReference type="ARBA" id="ARBA00023277"/>
    </source>
</evidence>
<dbReference type="PANTHER" id="PTHR31983">
    <property type="entry name" value="ENDO-1,3(4)-BETA-GLUCANASE 1"/>
    <property type="match status" value="1"/>
</dbReference>
<dbReference type="AlphaFoldDB" id="A0A098G0Q4"/>
<dbReference type="GO" id="GO:0000272">
    <property type="term" value="P:polysaccharide catabolic process"/>
    <property type="evidence" value="ECO:0007669"/>
    <property type="project" value="UniProtKB-KW"/>
</dbReference>
<accession>A0A098G0Q4</accession>
<comment type="catalytic activity">
    <reaction evidence="1">
        <text>Hydrolysis of (1-&gt;3)-beta-D-glucosidic linkages in (1-&gt;3)-beta-D-glucans.</text>
        <dbReference type="EC" id="3.2.1.39"/>
    </reaction>
</comment>